<evidence type="ECO:0000313" key="1">
    <source>
        <dbReference type="EMBL" id="AVJ49795.1"/>
    </source>
</evidence>
<protein>
    <submittedName>
        <fullName evidence="1">Uncharacterized protein</fullName>
    </submittedName>
</protein>
<dbReference type="KEGG" id="vg:40101029"/>
<reference evidence="1 2" key="1">
    <citation type="submission" date="2018-02" db="EMBL/GenBank/DDBJ databases">
        <authorList>
            <person name="Ashman T.L."/>
            <person name="Iles K.S."/>
            <person name="Zack K.M."/>
            <person name="Garlena R.A."/>
            <person name="Russell D.A."/>
            <person name="Pope W.H."/>
            <person name="Jacobs-Sera D."/>
            <person name="Hatfull G.F."/>
        </authorList>
    </citation>
    <scope>NUCLEOTIDE SEQUENCE [LARGE SCALE GENOMIC DNA]</scope>
</reference>
<dbReference type="RefSeq" id="YP_009624189.1">
    <property type="nucleotide sequence ID" value="NC_042117.1"/>
</dbReference>
<sequence length="74" mass="8076">MNSSMKAKIAAITAAAEAKGIVQGGRVRLTGTERTGTVKRVEYNDIRVIWDEGSRQHPSISATWTGLHRLEPVT</sequence>
<gene>
    <name evidence="1" type="primary">48</name>
    <name evidence="1" type="ORF">PBI_GOLDEN_48</name>
</gene>
<evidence type="ECO:0000313" key="2">
    <source>
        <dbReference type="Proteomes" id="UP000241292"/>
    </source>
</evidence>
<dbReference type="Proteomes" id="UP000241292">
    <property type="component" value="Segment"/>
</dbReference>
<proteinExistence type="predicted"/>
<dbReference type="GeneID" id="40101029"/>
<accession>A0A2P1CFP3</accession>
<organism evidence="1 2">
    <name type="scientific">Microbacterium phage Golden</name>
    <dbReference type="NCBI Taxonomy" id="2099624"/>
    <lineage>
        <taxon>Viruses</taxon>
        <taxon>Duplodnaviria</taxon>
        <taxon>Heunggongvirae</taxon>
        <taxon>Uroviricota</taxon>
        <taxon>Caudoviricetes</taxon>
        <taxon>Kojivirus</taxon>
        <taxon>Kojivirus golden</taxon>
    </lineage>
</organism>
<keyword evidence="2" id="KW-1185">Reference proteome</keyword>
<dbReference type="EMBL" id="MG925343">
    <property type="protein sequence ID" value="AVJ49795.1"/>
    <property type="molecule type" value="Genomic_DNA"/>
</dbReference>
<name>A0A2P1CFP3_9CAUD</name>